<feature type="transmembrane region" description="Helical" evidence="1">
    <location>
        <begin position="141"/>
        <end position="159"/>
    </location>
</feature>
<evidence type="ECO:0000313" key="3">
    <source>
        <dbReference type="Proteomes" id="UP001399917"/>
    </source>
</evidence>
<keyword evidence="1" id="KW-1133">Transmembrane helix</keyword>
<name>A0ABP7KK29_9RHOB</name>
<dbReference type="Pfam" id="PF05987">
    <property type="entry name" value="DUF898"/>
    <property type="match status" value="1"/>
</dbReference>
<keyword evidence="3" id="KW-1185">Reference proteome</keyword>
<dbReference type="EMBL" id="BAABDF010000007">
    <property type="protein sequence ID" value="GAA3877417.1"/>
    <property type="molecule type" value="Genomic_DNA"/>
</dbReference>
<keyword evidence="1" id="KW-0472">Membrane</keyword>
<feature type="transmembrane region" description="Helical" evidence="1">
    <location>
        <begin position="77"/>
        <end position="110"/>
    </location>
</feature>
<reference evidence="3" key="1">
    <citation type="journal article" date="2019" name="Int. J. Syst. Evol. Microbiol.">
        <title>The Global Catalogue of Microorganisms (GCM) 10K type strain sequencing project: providing services to taxonomists for standard genome sequencing and annotation.</title>
        <authorList>
            <consortium name="The Broad Institute Genomics Platform"/>
            <consortium name="The Broad Institute Genome Sequencing Center for Infectious Disease"/>
            <person name="Wu L."/>
            <person name="Ma J."/>
        </authorList>
    </citation>
    <scope>NUCLEOTIDE SEQUENCE [LARGE SCALE GENOMIC DNA]</scope>
    <source>
        <strain evidence="3">JCM 17190</strain>
    </source>
</reference>
<dbReference type="RefSeq" id="WP_344848310.1">
    <property type="nucleotide sequence ID" value="NZ_BAABDF010000007.1"/>
</dbReference>
<keyword evidence="1" id="KW-0812">Transmembrane</keyword>
<evidence type="ECO:0000313" key="2">
    <source>
        <dbReference type="EMBL" id="GAA3877417.1"/>
    </source>
</evidence>
<dbReference type="Proteomes" id="UP001399917">
    <property type="component" value="Unassembled WGS sequence"/>
</dbReference>
<feature type="transmembrane region" description="Helical" evidence="1">
    <location>
        <begin position="233"/>
        <end position="253"/>
    </location>
</feature>
<protein>
    <submittedName>
        <fullName evidence="2">YjgN family protein</fullName>
    </submittedName>
</protein>
<proteinExistence type="predicted"/>
<feature type="transmembrane region" description="Helical" evidence="1">
    <location>
        <begin position="282"/>
        <end position="304"/>
    </location>
</feature>
<accession>A0ABP7KK29</accession>
<feature type="transmembrane region" description="Helical" evidence="1">
    <location>
        <begin position="190"/>
        <end position="213"/>
    </location>
</feature>
<sequence>MQTSPEITLHPVKFTGSARAYFGVWLSNLLLSVVTFGIYSAWAKVRRKRFFHQNTVIDGRRFDYHATGKQILIGRAVVFVGFIIYSVLSAIPLVGIVLGVALLFAFPWFLSRSLRFNARSTSFSGVRFGFSGTYWGAFRVYLLYPFLALFTLYLAYPFVIRAQKNYSLGGHSYGTAKFTFESRIWPFYKAALLAALCSIIIIVVGVAFMFSAGMFVGLTEVLNGAEPDPTQSLIFLAIMLLVFIAVLPGYFIYSAFIRNTVYEATMLEGGHGFISTVRPLRLMWIALSNAIVSVLTLFLMVPWAEVRMARYLADCTDVEVVGDLNHFVGVESDRVSAFGDAFTDMEAFDFGIPG</sequence>
<dbReference type="InterPro" id="IPR010295">
    <property type="entry name" value="DUF898"/>
</dbReference>
<feature type="transmembrane region" description="Helical" evidence="1">
    <location>
        <begin position="20"/>
        <end position="42"/>
    </location>
</feature>
<evidence type="ECO:0000256" key="1">
    <source>
        <dbReference type="SAM" id="Phobius"/>
    </source>
</evidence>
<comment type="caution">
    <text evidence="2">The sequence shown here is derived from an EMBL/GenBank/DDBJ whole genome shotgun (WGS) entry which is preliminary data.</text>
</comment>
<organism evidence="2 3">
    <name type="scientific">Celeribacter arenosi</name>
    <dbReference type="NCBI Taxonomy" id="792649"/>
    <lineage>
        <taxon>Bacteria</taxon>
        <taxon>Pseudomonadati</taxon>
        <taxon>Pseudomonadota</taxon>
        <taxon>Alphaproteobacteria</taxon>
        <taxon>Rhodobacterales</taxon>
        <taxon>Roseobacteraceae</taxon>
        <taxon>Celeribacter</taxon>
    </lineage>
</organism>
<gene>
    <name evidence="2" type="ORF">GCM10022404_28940</name>
</gene>